<keyword evidence="5" id="KW-0804">Transcription</keyword>
<proteinExistence type="inferred from homology"/>
<evidence type="ECO:0000256" key="6">
    <source>
        <dbReference type="SAM" id="MobiDB-lite"/>
    </source>
</evidence>
<gene>
    <name evidence="9" type="primary">rpoE_3</name>
    <name evidence="9" type="ORF">CVS47_02694</name>
</gene>
<dbReference type="InterPro" id="IPR013325">
    <property type="entry name" value="RNA_pol_sigma_r2"/>
</dbReference>
<dbReference type="Gene3D" id="1.10.10.10">
    <property type="entry name" value="Winged helix-like DNA-binding domain superfamily/Winged helix DNA-binding domain"/>
    <property type="match status" value="1"/>
</dbReference>
<dbReference type="SUPFAM" id="SSF88946">
    <property type="entry name" value="Sigma2 domain of RNA polymerase sigma factors"/>
    <property type="match status" value="1"/>
</dbReference>
<feature type="domain" description="RNA polymerase sigma-70 region 2" evidence="7">
    <location>
        <begin position="30"/>
        <end position="95"/>
    </location>
</feature>
<dbReference type="KEGG" id="mlv:CVS47_02694"/>
<feature type="domain" description="RNA polymerase sigma factor 70 region 4 type 2" evidence="8">
    <location>
        <begin position="131"/>
        <end position="181"/>
    </location>
</feature>
<evidence type="ECO:0000256" key="2">
    <source>
        <dbReference type="ARBA" id="ARBA00023015"/>
    </source>
</evidence>
<dbReference type="NCBIfam" id="TIGR02937">
    <property type="entry name" value="sigma70-ECF"/>
    <property type="match status" value="1"/>
</dbReference>
<feature type="region of interest" description="Disordered" evidence="6">
    <location>
        <begin position="97"/>
        <end position="127"/>
    </location>
</feature>
<dbReference type="InterPro" id="IPR007627">
    <property type="entry name" value="RNA_pol_sigma70_r2"/>
</dbReference>
<evidence type="ECO:0000313" key="10">
    <source>
        <dbReference type="Proteomes" id="UP000276888"/>
    </source>
</evidence>
<dbReference type="Pfam" id="PF04542">
    <property type="entry name" value="Sigma70_r2"/>
    <property type="match status" value="1"/>
</dbReference>
<dbReference type="Pfam" id="PF08281">
    <property type="entry name" value="Sigma70_r4_2"/>
    <property type="match status" value="1"/>
</dbReference>
<dbReference type="GO" id="GO:0003677">
    <property type="term" value="F:DNA binding"/>
    <property type="evidence" value="ECO:0007669"/>
    <property type="project" value="UniProtKB-KW"/>
</dbReference>
<dbReference type="InterPro" id="IPR039425">
    <property type="entry name" value="RNA_pol_sigma-70-like"/>
</dbReference>
<keyword evidence="2" id="KW-0805">Transcription regulation</keyword>
<evidence type="ECO:0000259" key="7">
    <source>
        <dbReference type="Pfam" id="PF04542"/>
    </source>
</evidence>
<dbReference type="InterPro" id="IPR014284">
    <property type="entry name" value="RNA_pol_sigma-70_dom"/>
</dbReference>
<dbReference type="PANTHER" id="PTHR43133">
    <property type="entry name" value="RNA POLYMERASE ECF-TYPE SIGMA FACTO"/>
    <property type="match status" value="1"/>
</dbReference>
<dbReference type="GO" id="GO:0006352">
    <property type="term" value="P:DNA-templated transcription initiation"/>
    <property type="evidence" value="ECO:0007669"/>
    <property type="project" value="InterPro"/>
</dbReference>
<dbReference type="Gene3D" id="1.10.1740.10">
    <property type="match status" value="1"/>
</dbReference>
<dbReference type="EMBL" id="CP031423">
    <property type="protein sequence ID" value="AZS38044.1"/>
    <property type="molecule type" value="Genomic_DNA"/>
</dbReference>
<feature type="compositionally biased region" description="Basic and acidic residues" evidence="6">
    <location>
        <begin position="115"/>
        <end position="126"/>
    </location>
</feature>
<organism evidence="9 10">
    <name type="scientific">Microbacterium lemovicicum</name>
    <dbReference type="NCBI Taxonomy" id="1072463"/>
    <lineage>
        <taxon>Bacteria</taxon>
        <taxon>Bacillati</taxon>
        <taxon>Actinomycetota</taxon>
        <taxon>Actinomycetes</taxon>
        <taxon>Micrococcales</taxon>
        <taxon>Microbacteriaceae</taxon>
        <taxon>Microbacterium</taxon>
    </lineage>
</organism>
<dbReference type="Proteomes" id="UP000276888">
    <property type="component" value="Chromosome"/>
</dbReference>
<accession>A0A3S9WDB9</accession>
<dbReference type="InterPro" id="IPR036388">
    <property type="entry name" value="WH-like_DNA-bd_sf"/>
</dbReference>
<dbReference type="AlphaFoldDB" id="A0A3S9WDB9"/>
<evidence type="ECO:0000313" key="9">
    <source>
        <dbReference type="EMBL" id="AZS38044.1"/>
    </source>
</evidence>
<dbReference type="SUPFAM" id="SSF88659">
    <property type="entry name" value="Sigma3 and sigma4 domains of RNA polymerase sigma factors"/>
    <property type="match status" value="1"/>
</dbReference>
<evidence type="ECO:0000259" key="8">
    <source>
        <dbReference type="Pfam" id="PF08281"/>
    </source>
</evidence>
<evidence type="ECO:0000256" key="1">
    <source>
        <dbReference type="ARBA" id="ARBA00010641"/>
    </source>
</evidence>
<dbReference type="InterPro" id="IPR013324">
    <property type="entry name" value="RNA_pol_sigma_r3/r4-like"/>
</dbReference>
<keyword evidence="3" id="KW-0731">Sigma factor</keyword>
<name>A0A3S9WDB9_9MICO</name>
<evidence type="ECO:0000256" key="4">
    <source>
        <dbReference type="ARBA" id="ARBA00023125"/>
    </source>
</evidence>
<dbReference type="OrthoDB" id="7376212at2"/>
<keyword evidence="10" id="KW-1185">Reference proteome</keyword>
<dbReference type="GO" id="GO:0016987">
    <property type="term" value="F:sigma factor activity"/>
    <property type="evidence" value="ECO:0007669"/>
    <property type="project" value="UniProtKB-KW"/>
</dbReference>
<sequence>MTQEGALADVSDEVLVQRAVDGDTEAFAALIRRHGPVVRALLGRLAGSTADGDELTQEAFFTAWRELPGMSAGADLRGWLLRIAIRLALTRLREGRNGDDVPAVDDEDQDAAASAHDETAEPDPRQVRTRALSGVLDALPDEERHCWLLREMGGLEVHEISELLGLTDTDVRARLAVARATIYTRMEEWR</sequence>
<comment type="similarity">
    <text evidence="1">Belongs to the sigma-70 factor family. ECF subfamily.</text>
</comment>
<reference evidence="9 10" key="1">
    <citation type="submission" date="2018-08" db="EMBL/GenBank/DDBJ databases">
        <title>Microbacterium lemovicicum sp. nov., a bacterium isolated from a natural uranium-rich soil.</title>
        <authorList>
            <person name="ORTET P."/>
        </authorList>
    </citation>
    <scope>NUCLEOTIDE SEQUENCE [LARGE SCALE GENOMIC DNA]</scope>
    <source>
        <strain evidence="9 10">Viu22</strain>
    </source>
</reference>
<dbReference type="PANTHER" id="PTHR43133:SF8">
    <property type="entry name" value="RNA POLYMERASE SIGMA FACTOR HI_1459-RELATED"/>
    <property type="match status" value="1"/>
</dbReference>
<evidence type="ECO:0000256" key="3">
    <source>
        <dbReference type="ARBA" id="ARBA00023082"/>
    </source>
</evidence>
<keyword evidence="4" id="KW-0238">DNA-binding</keyword>
<dbReference type="RefSeq" id="WP_127096522.1">
    <property type="nucleotide sequence ID" value="NZ_CP031423.1"/>
</dbReference>
<protein>
    <submittedName>
        <fullName evidence="9">ECF RNA polymerase sigma-E factor</fullName>
    </submittedName>
</protein>
<dbReference type="InterPro" id="IPR013249">
    <property type="entry name" value="RNA_pol_sigma70_r4_t2"/>
</dbReference>
<evidence type="ECO:0000256" key="5">
    <source>
        <dbReference type="ARBA" id="ARBA00023163"/>
    </source>
</evidence>